<feature type="binding site" evidence="8">
    <location>
        <position position="588"/>
    </location>
    <ligand>
        <name>Ca(2+)</name>
        <dbReference type="ChEBI" id="CHEBI:29108"/>
    </ligand>
</feature>
<keyword evidence="5 8" id="KW-0720">Serine protease</keyword>
<feature type="domain" description="Peptidase S53" evidence="11">
    <location>
        <begin position="185"/>
        <end position="628"/>
    </location>
</feature>
<evidence type="ECO:0000259" key="11">
    <source>
        <dbReference type="PROSITE" id="PS51695"/>
    </source>
</evidence>
<reference evidence="12 13" key="1">
    <citation type="submission" date="2024-01" db="EMBL/GenBank/DDBJ databases">
        <authorList>
            <person name="Allen C."/>
            <person name="Tagirdzhanova G."/>
        </authorList>
    </citation>
    <scope>NUCLEOTIDE SEQUENCE [LARGE SCALE GENOMIC DNA]</scope>
    <source>
        <strain evidence="12 13">CBS 119000</strain>
    </source>
</reference>
<feature type="binding site" evidence="8">
    <location>
        <position position="608"/>
    </location>
    <ligand>
        <name>Ca(2+)</name>
        <dbReference type="ChEBI" id="CHEBI:29108"/>
    </ligand>
</feature>
<dbReference type="CDD" id="cd04056">
    <property type="entry name" value="Peptidases_S53"/>
    <property type="match status" value="1"/>
</dbReference>
<evidence type="ECO:0000313" key="12">
    <source>
        <dbReference type="EMBL" id="CAK7270744.1"/>
    </source>
</evidence>
<dbReference type="SUPFAM" id="SSF52743">
    <property type="entry name" value="Subtilisin-like"/>
    <property type="match status" value="1"/>
</dbReference>
<evidence type="ECO:0000256" key="9">
    <source>
        <dbReference type="SAM" id="MobiDB-lite"/>
    </source>
</evidence>
<evidence type="ECO:0000256" key="3">
    <source>
        <dbReference type="ARBA" id="ARBA00022723"/>
    </source>
</evidence>
<comment type="cofactor">
    <cofactor evidence="8">
        <name>Ca(2+)</name>
        <dbReference type="ChEBI" id="CHEBI:29108"/>
    </cofactor>
    <text evidence="8">Binds 1 Ca(2+) ion per subunit.</text>
</comment>
<evidence type="ECO:0000313" key="13">
    <source>
        <dbReference type="Proteomes" id="UP001642502"/>
    </source>
</evidence>
<keyword evidence="10" id="KW-0732">Signal</keyword>
<keyword evidence="3 8" id="KW-0479">Metal-binding</keyword>
<evidence type="ECO:0000256" key="10">
    <source>
        <dbReference type="SAM" id="SignalP"/>
    </source>
</evidence>
<evidence type="ECO:0000256" key="1">
    <source>
        <dbReference type="ARBA" id="ARBA00004239"/>
    </source>
</evidence>
<dbReference type="PANTHER" id="PTHR14218">
    <property type="entry name" value="PROTEASE S8 TRIPEPTIDYL PEPTIDASE I CLN2"/>
    <property type="match status" value="1"/>
</dbReference>
<dbReference type="SUPFAM" id="SSF54897">
    <property type="entry name" value="Protease propeptides/inhibitors"/>
    <property type="match status" value="1"/>
</dbReference>
<dbReference type="Proteomes" id="UP001642502">
    <property type="component" value="Unassembled WGS sequence"/>
</dbReference>
<dbReference type="CDD" id="cd11377">
    <property type="entry name" value="Pro-peptidase_S53"/>
    <property type="match status" value="1"/>
</dbReference>
<dbReference type="InterPro" id="IPR036852">
    <property type="entry name" value="Peptidase_S8/S53_dom_sf"/>
</dbReference>
<keyword evidence="4 8" id="KW-0378">Hydrolase</keyword>
<dbReference type="InterPro" id="IPR050819">
    <property type="entry name" value="Tripeptidyl-peptidase_I"/>
</dbReference>
<protein>
    <recommendedName>
        <fullName evidence="11">Peptidase S53 domain-containing protein</fullName>
    </recommendedName>
</protein>
<feature type="binding site" evidence="8">
    <location>
        <position position="606"/>
    </location>
    <ligand>
        <name>Ca(2+)</name>
        <dbReference type="ChEBI" id="CHEBI:29108"/>
    </ligand>
</feature>
<feature type="binding site" evidence="8">
    <location>
        <position position="587"/>
    </location>
    <ligand>
        <name>Ca(2+)</name>
        <dbReference type="ChEBI" id="CHEBI:29108"/>
    </ligand>
</feature>
<evidence type="ECO:0000256" key="7">
    <source>
        <dbReference type="ARBA" id="ARBA00023145"/>
    </source>
</evidence>
<evidence type="ECO:0000256" key="8">
    <source>
        <dbReference type="PROSITE-ProRule" id="PRU01032"/>
    </source>
</evidence>
<feature type="active site" description="Charge relay system" evidence="8">
    <location>
        <position position="546"/>
    </location>
</feature>
<feature type="region of interest" description="Disordered" evidence="9">
    <location>
        <begin position="221"/>
        <end position="243"/>
    </location>
</feature>
<sequence length="629" mass="68645">MLFNTLVRCAILAGFTFKAAAGPLPGEHGAAKLGRQAHTVIDEPGPVYKKTKRVIPDTHVLHERQPSSWARRWEPATRAPSDAILPMRIGLKQRNVDGGHNKLMAISDPSSSEYGKHMTSEEVIAFFAPHRTTVEVVVDWLTTAGIHIDRISQSANRQWIQFDATVSEAEDLLMTDYHIYKHVESGASDLAAENYHVPAHVQEHIDYVTPGIRLRRDVDKSHDLHRRQQIGADDSPVNDTDSEIPNGTYPISRLIDGAIADVDAKDAGDEATIDFQASMPLIYPQKTVLYQVDDERIEVNMTKGGPYYGFINTFFDAIDGSYCSFSAFGETGNCVMPDCLDPSYPDDAPGGYKGKLQCGVYKPTNVISISYGGDEMGLPKNYQERQCVEIMKLGLQGVTVIVATGDHGVASLMGNCLGDGHVFAASRDASCPYVLAVGSTQLYDSETTTPEGKPIFTEKATSLFGSGGGFSNYFPQPEYQAKAVERYFNTTELPFTGYTQLGNDSYGHDGNGVYHIGGRGYPDVSAIGLSYLFFVRGDWSLIGGTSLAAPLWGAVLTLINEERIAHHKRPVGFVNPVLYAHPEVFNDVTLGSNPGCDSDGFLAAEGWDPVTGLGTPNYPKLLDLFMQLP</sequence>
<dbReference type="InterPro" id="IPR015366">
    <property type="entry name" value="S53_propep"/>
</dbReference>
<keyword evidence="2 8" id="KW-0645">Protease</keyword>
<feature type="chain" id="PRO_5047122136" description="Peptidase S53 domain-containing protein" evidence="10">
    <location>
        <begin position="22"/>
        <end position="629"/>
    </location>
</feature>
<feature type="active site" description="Charge relay system" evidence="8">
    <location>
        <position position="274"/>
    </location>
</feature>
<dbReference type="EMBL" id="CAWUON010000063">
    <property type="protein sequence ID" value="CAK7270744.1"/>
    <property type="molecule type" value="Genomic_DNA"/>
</dbReference>
<keyword evidence="13" id="KW-1185">Reference proteome</keyword>
<evidence type="ECO:0000256" key="2">
    <source>
        <dbReference type="ARBA" id="ARBA00022670"/>
    </source>
</evidence>
<name>A0ABP0DR28_9PEZI</name>
<comment type="subcellular location">
    <subcellularLocation>
        <location evidence="1">Secreted</location>
        <location evidence="1">Extracellular space</location>
    </subcellularLocation>
</comment>
<dbReference type="InterPro" id="IPR030400">
    <property type="entry name" value="Sedolisin_dom"/>
</dbReference>
<gene>
    <name evidence="12" type="ORF">SEPCBS119000_004243</name>
</gene>
<dbReference type="Gene3D" id="3.40.50.200">
    <property type="entry name" value="Peptidase S8/S53 domain"/>
    <property type="match status" value="1"/>
</dbReference>
<comment type="caution">
    <text evidence="12">The sequence shown here is derived from an EMBL/GenBank/DDBJ whole genome shotgun (WGS) entry which is preliminary data.</text>
</comment>
<keyword evidence="6 8" id="KW-0106">Calcium</keyword>
<dbReference type="Pfam" id="PF09286">
    <property type="entry name" value="Pro-kuma_activ"/>
    <property type="match status" value="1"/>
</dbReference>
<evidence type="ECO:0000256" key="5">
    <source>
        <dbReference type="ARBA" id="ARBA00022825"/>
    </source>
</evidence>
<dbReference type="PROSITE" id="PS51695">
    <property type="entry name" value="SEDOLISIN"/>
    <property type="match status" value="1"/>
</dbReference>
<keyword evidence="7" id="KW-0865">Zymogen</keyword>
<proteinExistence type="predicted"/>
<accession>A0ABP0DR28</accession>
<organism evidence="12 13">
    <name type="scientific">Sporothrix epigloea</name>
    <dbReference type="NCBI Taxonomy" id="1892477"/>
    <lineage>
        <taxon>Eukaryota</taxon>
        <taxon>Fungi</taxon>
        <taxon>Dikarya</taxon>
        <taxon>Ascomycota</taxon>
        <taxon>Pezizomycotina</taxon>
        <taxon>Sordariomycetes</taxon>
        <taxon>Sordariomycetidae</taxon>
        <taxon>Ophiostomatales</taxon>
        <taxon>Ophiostomataceae</taxon>
        <taxon>Sporothrix</taxon>
    </lineage>
</organism>
<evidence type="ECO:0000256" key="6">
    <source>
        <dbReference type="ARBA" id="ARBA00022837"/>
    </source>
</evidence>
<feature type="active site" description="Charge relay system" evidence="8">
    <location>
        <position position="270"/>
    </location>
</feature>
<evidence type="ECO:0000256" key="4">
    <source>
        <dbReference type="ARBA" id="ARBA00022801"/>
    </source>
</evidence>
<dbReference type="PANTHER" id="PTHR14218:SF19">
    <property type="entry name" value="SERINE PROTEASE AORO, PUTATIVE (AFU_ORTHOLOGUE AFUA_6G10250)-RELATED"/>
    <property type="match status" value="1"/>
</dbReference>
<dbReference type="SMART" id="SM00944">
    <property type="entry name" value="Pro-kuma_activ"/>
    <property type="match status" value="1"/>
</dbReference>
<feature type="signal peptide" evidence="10">
    <location>
        <begin position="1"/>
        <end position="21"/>
    </location>
</feature>